<dbReference type="GeneID" id="71983404"/>
<comment type="subcellular location">
    <subcellularLocation>
        <location evidence="1">Membrane</location>
        <topology evidence="1">Multi-pass membrane protein</topology>
    </subcellularLocation>
</comment>
<dbReference type="InterPro" id="IPR049326">
    <property type="entry name" value="Rhodopsin_dom_fungi"/>
</dbReference>
<keyword evidence="3 7" id="KW-1133">Transmembrane helix</keyword>
<feature type="transmembrane region" description="Helical" evidence="7">
    <location>
        <begin position="61"/>
        <end position="81"/>
    </location>
</feature>
<dbReference type="PANTHER" id="PTHR33048:SF47">
    <property type="entry name" value="INTEGRAL MEMBRANE PROTEIN-RELATED"/>
    <property type="match status" value="1"/>
</dbReference>
<dbReference type="KEGG" id="ffu:CLAFUR5_03526"/>
<dbReference type="GO" id="GO:0016020">
    <property type="term" value="C:membrane"/>
    <property type="evidence" value="ECO:0007669"/>
    <property type="project" value="UniProtKB-SubCell"/>
</dbReference>
<evidence type="ECO:0000259" key="8">
    <source>
        <dbReference type="Pfam" id="PF20684"/>
    </source>
</evidence>
<feature type="transmembrane region" description="Helical" evidence="7">
    <location>
        <begin position="102"/>
        <end position="125"/>
    </location>
</feature>
<dbReference type="PANTHER" id="PTHR33048">
    <property type="entry name" value="PTH11-LIKE INTEGRAL MEMBRANE PROTEIN (AFU_ORTHOLOGUE AFUA_5G11245)"/>
    <property type="match status" value="1"/>
</dbReference>
<dbReference type="Pfam" id="PF20684">
    <property type="entry name" value="Fung_rhodopsin"/>
    <property type="match status" value="1"/>
</dbReference>
<name>A0A9Q8P542_PASFU</name>
<evidence type="ECO:0000313" key="10">
    <source>
        <dbReference type="Proteomes" id="UP000756132"/>
    </source>
</evidence>
<evidence type="ECO:0000256" key="1">
    <source>
        <dbReference type="ARBA" id="ARBA00004141"/>
    </source>
</evidence>
<feature type="region of interest" description="Disordered" evidence="6">
    <location>
        <begin position="322"/>
        <end position="352"/>
    </location>
</feature>
<evidence type="ECO:0000256" key="5">
    <source>
        <dbReference type="ARBA" id="ARBA00038359"/>
    </source>
</evidence>
<keyword evidence="2 7" id="KW-0812">Transmembrane</keyword>
<feature type="transmembrane region" description="Helical" evidence="7">
    <location>
        <begin position="191"/>
        <end position="209"/>
    </location>
</feature>
<feature type="region of interest" description="Disordered" evidence="6">
    <location>
        <begin position="358"/>
        <end position="377"/>
    </location>
</feature>
<dbReference type="Proteomes" id="UP000756132">
    <property type="component" value="Chromosome 2"/>
</dbReference>
<feature type="transmembrane region" description="Helical" evidence="7">
    <location>
        <begin position="29"/>
        <end position="49"/>
    </location>
</feature>
<accession>A0A9Q8P542</accession>
<comment type="similarity">
    <text evidence="5">Belongs to the SAT4 family.</text>
</comment>
<dbReference type="RefSeq" id="XP_047757867.1">
    <property type="nucleotide sequence ID" value="XM_047902674.1"/>
</dbReference>
<evidence type="ECO:0000256" key="3">
    <source>
        <dbReference type="ARBA" id="ARBA00022989"/>
    </source>
</evidence>
<organism evidence="9 10">
    <name type="scientific">Passalora fulva</name>
    <name type="common">Tomato leaf mold</name>
    <name type="synonym">Cladosporium fulvum</name>
    <dbReference type="NCBI Taxonomy" id="5499"/>
    <lineage>
        <taxon>Eukaryota</taxon>
        <taxon>Fungi</taxon>
        <taxon>Dikarya</taxon>
        <taxon>Ascomycota</taxon>
        <taxon>Pezizomycotina</taxon>
        <taxon>Dothideomycetes</taxon>
        <taxon>Dothideomycetidae</taxon>
        <taxon>Mycosphaerellales</taxon>
        <taxon>Mycosphaerellaceae</taxon>
        <taxon>Fulvia</taxon>
    </lineage>
</organism>
<feature type="compositionally biased region" description="Low complexity" evidence="6">
    <location>
        <begin position="322"/>
        <end position="337"/>
    </location>
</feature>
<keyword evidence="10" id="KW-1185">Reference proteome</keyword>
<dbReference type="AlphaFoldDB" id="A0A9Q8P542"/>
<gene>
    <name evidence="9" type="ORF">CLAFUR5_03526</name>
</gene>
<feature type="transmembrane region" description="Helical" evidence="7">
    <location>
        <begin position="160"/>
        <end position="179"/>
    </location>
</feature>
<keyword evidence="4 7" id="KW-0472">Membrane</keyword>
<reference evidence="9" key="2">
    <citation type="journal article" date="2022" name="Microb. Genom.">
        <title>A chromosome-scale genome assembly of the tomato pathogen Cladosporium fulvum reveals a compartmentalized genome architecture and the presence of a dispensable chromosome.</title>
        <authorList>
            <person name="Zaccaron A.Z."/>
            <person name="Chen L.H."/>
            <person name="Samaras A."/>
            <person name="Stergiopoulos I."/>
        </authorList>
    </citation>
    <scope>NUCLEOTIDE SEQUENCE</scope>
    <source>
        <strain evidence="9">Race5_Kim</strain>
    </source>
</reference>
<dbReference type="EMBL" id="CP090164">
    <property type="protein sequence ID" value="UJO13501.1"/>
    <property type="molecule type" value="Genomic_DNA"/>
</dbReference>
<dbReference type="InterPro" id="IPR052337">
    <property type="entry name" value="SAT4-like"/>
</dbReference>
<dbReference type="OrthoDB" id="3648173at2759"/>
<proteinExistence type="inferred from homology"/>
<evidence type="ECO:0000256" key="2">
    <source>
        <dbReference type="ARBA" id="ARBA00022692"/>
    </source>
</evidence>
<evidence type="ECO:0000256" key="4">
    <source>
        <dbReference type="ARBA" id="ARBA00023136"/>
    </source>
</evidence>
<evidence type="ECO:0000313" key="9">
    <source>
        <dbReference type="EMBL" id="UJO13501.1"/>
    </source>
</evidence>
<protein>
    <recommendedName>
        <fullName evidence="8">Rhodopsin domain-containing protein</fullName>
    </recommendedName>
</protein>
<sequence length="377" mass="41293">MSRLASPQIIANITPEEKERLFRETRQPMALGVLFSFYALSAIFVSTRIWIRLQRLTLDDWLIAVSMMNFVAVTLWVFSITGTKMSILVQYLRLFPTRKTAFLIWTLMAFVVAGGIVTFTVVMTACFPLEAVWDTALRESEHTKCLNQRLYATIPVAAQSAYEAATCWIMLGILVPSLWRLQFPITKRIGAIVLLGLSSSSCIASILRLKSAFDAIPKSADVIHDFTWTGIMSTVFAAAELQTAIIWCVLFLASAHASALQTVSLVVSLEGIIRVTRRYPATGTKRPERPAIQLVLPTPLMTELTNPGLGWSFQSGSSASGSTGLSASASSTNSASNMPNSHPADSRPPFHTIHEDEEAPHIIKTSEASKKIGANTV</sequence>
<evidence type="ECO:0000256" key="6">
    <source>
        <dbReference type="SAM" id="MobiDB-lite"/>
    </source>
</evidence>
<reference evidence="9" key="1">
    <citation type="submission" date="2021-12" db="EMBL/GenBank/DDBJ databases">
        <authorList>
            <person name="Zaccaron A."/>
            <person name="Stergiopoulos I."/>
        </authorList>
    </citation>
    <scope>NUCLEOTIDE SEQUENCE</scope>
    <source>
        <strain evidence="9">Race5_Kim</strain>
    </source>
</reference>
<evidence type="ECO:0000256" key="7">
    <source>
        <dbReference type="SAM" id="Phobius"/>
    </source>
</evidence>
<feature type="domain" description="Rhodopsin" evidence="8">
    <location>
        <begin position="69"/>
        <end position="249"/>
    </location>
</feature>